<evidence type="ECO:0000313" key="4">
    <source>
        <dbReference type="Proteomes" id="UP000316659"/>
    </source>
</evidence>
<evidence type="ECO:0000256" key="1">
    <source>
        <dbReference type="SAM" id="MobiDB-lite"/>
    </source>
</evidence>
<dbReference type="Proteomes" id="UP000316659">
    <property type="component" value="Unassembled WGS sequence"/>
</dbReference>
<reference evidence="3 4" key="1">
    <citation type="submission" date="2019-06" db="EMBL/GenBank/DDBJ databases">
        <title>Whole genome shotgun sequence of Cellulosimicrobium cellulans NBRC 15516.</title>
        <authorList>
            <person name="Hosoyama A."/>
            <person name="Uohara A."/>
            <person name="Ohji S."/>
            <person name="Ichikawa N."/>
        </authorList>
    </citation>
    <scope>NUCLEOTIDE SEQUENCE [LARGE SCALE GENOMIC DNA]</scope>
    <source>
        <strain evidence="3 4">NBRC 15516</strain>
    </source>
</reference>
<feature type="transmembrane region" description="Helical" evidence="2">
    <location>
        <begin position="58"/>
        <end position="78"/>
    </location>
</feature>
<evidence type="ECO:0000313" key="3">
    <source>
        <dbReference type="EMBL" id="GED09842.1"/>
    </source>
</evidence>
<dbReference type="EMBL" id="BJNZ01000009">
    <property type="protein sequence ID" value="GED09842.1"/>
    <property type="molecule type" value="Genomic_DNA"/>
</dbReference>
<dbReference type="PROSITE" id="PS51257">
    <property type="entry name" value="PROKAR_LIPOPROTEIN"/>
    <property type="match status" value="1"/>
</dbReference>
<evidence type="ECO:0000256" key="2">
    <source>
        <dbReference type="SAM" id="Phobius"/>
    </source>
</evidence>
<feature type="compositionally biased region" description="Basic and acidic residues" evidence="1">
    <location>
        <begin position="345"/>
        <end position="354"/>
    </location>
</feature>
<organism evidence="3 4">
    <name type="scientific">Cellulosimicrobium cellulans</name>
    <name type="common">Arthrobacter luteus</name>
    <dbReference type="NCBI Taxonomy" id="1710"/>
    <lineage>
        <taxon>Bacteria</taxon>
        <taxon>Bacillati</taxon>
        <taxon>Actinomycetota</taxon>
        <taxon>Actinomycetes</taxon>
        <taxon>Micrococcales</taxon>
        <taxon>Promicromonosporaceae</taxon>
        <taxon>Cellulosimicrobium</taxon>
    </lineage>
</organism>
<protein>
    <submittedName>
        <fullName evidence="3">Uncharacterized protein</fullName>
    </submittedName>
</protein>
<feature type="transmembrane region" description="Helical" evidence="2">
    <location>
        <begin position="85"/>
        <end position="102"/>
    </location>
</feature>
<proteinExistence type="predicted"/>
<accession>A0A4Y4DWS7</accession>
<keyword evidence="2" id="KW-0812">Transmembrane</keyword>
<feature type="compositionally biased region" description="Low complexity" evidence="1">
    <location>
        <begin position="327"/>
        <end position="343"/>
    </location>
</feature>
<feature type="transmembrane region" description="Helical" evidence="2">
    <location>
        <begin position="21"/>
        <end position="46"/>
    </location>
</feature>
<name>A0A4Y4DWS7_CELCE</name>
<gene>
    <name evidence="3" type="ORF">CCE02nite_18410</name>
</gene>
<feature type="region of interest" description="Disordered" evidence="1">
    <location>
        <begin position="321"/>
        <end position="357"/>
    </location>
</feature>
<sequence>MRGINGRFRQRIEQAHRSGTMRIAAPALVSLLGCGAGGYLGWALAFNLNTYRPNVGEWWSVFFIAFTGMMFVPVVIAARRTVAPRFAVSWFVVAAAATYLWTSNTFDYDVRLLADPAEFGVFVVDTPEYADALTDVRLTVSDSDALLEVDAEPSSSPLFIIVAPTPPEYGCIEYGTFEGSVAYGCTAPATIQFENAVSYEWSGAALEAGGVSITTNDTEMIGELPVAAVPVDVTFQTHSSFDDVRIFNRPFLGVAAVNQYNVTFPADAQTIADDSWTAMVEYRHPRGTALLSIARDLSLILLGGAVSLFLIPEVRIRERKPLPATSEPPSSVAPADPSSVQSSEAEPHSEEQPPRRPRAAWVGALAVVVVLVALRQRRGLAL</sequence>
<keyword evidence="2" id="KW-0472">Membrane</keyword>
<dbReference type="RefSeq" id="WP_141389342.1">
    <property type="nucleotide sequence ID" value="NZ_BJNZ01000009.1"/>
</dbReference>
<dbReference type="AlphaFoldDB" id="A0A4Y4DWS7"/>
<comment type="caution">
    <text evidence="3">The sequence shown here is derived from an EMBL/GenBank/DDBJ whole genome shotgun (WGS) entry which is preliminary data.</text>
</comment>
<keyword evidence="2" id="KW-1133">Transmembrane helix</keyword>